<organism evidence="2 3">
    <name type="scientific">Hermanssonia centrifuga</name>
    <dbReference type="NCBI Taxonomy" id="98765"/>
    <lineage>
        <taxon>Eukaryota</taxon>
        <taxon>Fungi</taxon>
        <taxon>Dikarya</taxon>
        <taxon>Basidiomycota</taxon>
        <taxon>Agaricomycotina</taxon>
        <taxon>Agaricomycetes</taxon>
        <taxon>Polyporales</taxon>
        <taxon>Meruliaceae</taxon>
        <taxon>Hermanssonia</taxon>
    </lineage>
</organism>
<dbReference type="OrthoDB" id="636685at2759"/>
<dbReference type="STRING" id="98765.A0A2R6NQI1"/>
<feature type="compositionally biased region" description="Low complexity" evidence="1">
    <location>
        <begin position="168"/>
        <end position="187"/>
    </location>
</feature>
<reference evidence="2 3" key="1">
    <citation type="submission" date="2018-02" db="EMBL/GenBank/DDBJ databases">
        <title>Genome sequence of the basidiomycete white-rot fungus Phlebia centrifuga.</title>
        <authorList>
            <person name="Granchi Z."/>
            <person name="Peng M."/>
            <person name="de Vries R.P."/>
            <person name="Hilden K."/>
            <person name="Makela M.R."/>
            <person name="Grigoriev I."/>
            <person name="Riley R."/>
        </authorList>
    </citation>
    <scope>NUCLEOTIDE SEQUENCE [LARGE SCALE GENOMIC DNA]</scope>
    <source>
        <strain evidence="2 3">FBCC195</strain>
    </source>
</reference>
<dbReference type="AlphaFoldDB" id="A0A2R6NQI1"/>
<keyword evidence="3" id="KW-1185">Reference proteome</keyword>
<feature type="compositionally biased region" description="Acidic residues" evidence="1">
    <location>
        <begin position="18"/>
        <end position="47"/>
    </location>
</feature>
<name>A0A2R6NQI1_9APHY</name>
<feature type="compositionally biased region" description="Polar residues" evidence="1">
    <location>
        <begin position="299"/>
        <end position="312"/>
    </location>
</feature>
<feature type="region of interest" description="Disordered" evidence="1">
    <location>
        <begin position="233"/>
        <end position="341"/>
    </location>
</feature>
<feature type="region of interest" description="Disordered" evidence="1">
    <location>
        <begin position="1"/>
        <end position="53"/>
    </location>
</feature>
<proteinExistence type="predicted"/>
<evidence type="ECO:0000256" key="1">
    <source>
        <dbReference type="SAM" id="MobiDB-lite"/>
    </source>
</evidence>
<gene>
    <name evidence="2" type="ORF">PHLCEN_2v9532</name>
</gene>
<feature type="region of interest" description="Disordered" evidence="1">
    <location>
        <begin position="161"/>
        <end position="219"/>
    </location>
</feature>
<comment type="caution">
    <text evidence="2">The sequence shown here is derived from an EMBL/GenBank/DDBJ whole genome shotgun (WGS) entry which is preliminary data.</text>
</comment>
<evidence type="ECO:0000313" key="2">
    <source>
        <dbReference type="EMBL" id="PSR74818.1"/>
    </source>
</evidence>
<dbReference type="EMBL" id="MLYV02000956">
    <property type="protein sequence ID" value="PSR74818.1"/>
    <property type="molecule type" value="Genomic_DNA"/>
</dbReference>
<feature type="compositionally biased region" description="Basic and acidic residues" evidence="1">
    <location>
        <begin position="252"/>
        <end position="269"/>
    </location>
</feature>
<dbReference type="Proteomes" id="UP000186601">
    <property type="component" value="Unassembled WGS sequence"/>
</dbReference>
<feature type="compositionally biased region" description="Polar residues" evidence="1">
    <location>
        <begin position="1"/>
        <end position="10"/>
    </location>
</feature>
<protein>
    <submittedName>
        <fullName evidence="2">Uncharacterized protein</fullName>
    </submittedName>
</protein>
<sequence length="396" mass="41891">MALPATSISSAAPRPSEDVDVDMTSDDSENEEIDQLDSDTTEEEEIPIGDTLSPTSKARLKRAGERVPGQSIIPAARIEHILGAEGVGGHMSKEAIYMLSIATLRQLSIVQNFSSWKVQSSFAAQLSYVTETISKSAETIPMPLTLAEALERRAAKARELLEPETAAPTPSIHSPMPMPTSISTPTPLVIPSASQSTKSKGKARQPDAKTNGHTKNSPDHVNASIAVAEASASSAGASASASTAPVVARRQSLREPKPRRRPDEQDDKAVPNTSGTRTRSTKATRAKADTPSHSRRSSAARNGQSASISVSATGGYEDMDGSRSASQTPSAPAPHLPPEYVEANAAVSANREQAWTSIRGSGNGLLGSRPLMFNGRNGITDNPGRTIYSQQRQPNR</sequence>
<feature type="region of interest" description="Disordered" evidence="1">
    <location>
        <begin position="358"/>
        <end position="396"/>
    </location>
</feature>
<evidence type="ECO:0000313" key="3">
    <source>
        <dbReference type="Proteomes" id="UP000186601"/>
    </source>
</evidence>
<feature type="compositionally biased region" description="Low complexity" evidence="1">
    <location>
        <begin position="233"/>
        <end position="248"/>
    </location>
</feature>
<accession>A0A2R6NQI1</accession>
<feature type="compositionally biased region" description="Polar residues" evidence="1">
    <location>
        <begin position="387"/>
        <end position="396"/>
    </location>
</feature>